<dbReference type="EMBL" id="BMKS01000002">
    <property type="protein sequence ID" value="GGG21013.1"/>
    <property type="molecule type" value="Genomic_DNA"/>
</dbReference>
<comment type="caution">
    <text evidence="2">The sequence shown here is derived from an EMBL/GenBank/DDBJ whole genome shotgun (WGS) entry which is preliminary data.</text>
</comment>
<dbReference type="Proteomes" id="UP000597507">
    <property type="component" value="Unassembled WGS sequence"/>
</dbReference>
<protein>
    <recommendedName>
        <fullName evidence="1">Phytase-like domain-containing protein</fullName>
    </recommendedName>
</protein>
<dbReference type="SUPFAM" id="SSF63829">
    <property type="entry name" value="Calcium-dependent phosphotriesterase"/>
    <property type="match status" value="1"/>
</dbReference>
<evidence type="ECO:0000259" key="1">
    <source>
        <dbReference type="Pfam" id="PF13449"/>
    </source>
</evidence>
<dbReference type="PIRSF" id="PIRSF031900">
    <property type="entry name" value="UCP031900"/>
    <property type="match status" value="1"/>
</dbReference>
<feature type="domain" description="Phytase-like" evidence="1">
    <location>
        <begin position="35"/>
        <end position="283"/>
    </location>
</feature>
<evidence type="ECO:0000313" key="2">
    <source>
        <dbReference type="EMBL" id="GGG21013.1"/>
    </source>
</evidence>
<dbReference type="RefSeq" id="WP_188898439.1">
    <property type="nucleotide sequence ID" value="NZ_BMKS01000002.1"/>
</dbReference>
<sequence>MATPFALPDAAPRRDAAGATLRPLGGLGLDTAAIGFGGLSGLHLDEALRLTAVSDLGGFLTARLVLRESDGAPADLAGLRTGRLRDGRGAPLPRGYAADAEALARLPDGTWLVAFERWHRIRAYRRLDGPAAYVAAPPGLERAPLNGGLEALAVLADGRWLAVAERFVPAGSPGLRHAWIGGPGRWVPIGYRPGAPELDPSDAAPLPDGGALVLERSFSLFGGFRGRLARIPPGALAATGPGHVLEGETLLRLEPPWPADNWEGVATARVGGRTLVALVSDDNENPLQRTLLLLFELDGE</sequence>
<reference evidence="2 3" key="1">
    <citation type="journal article" date="2014" name="Int. J. Syst. Evol. Microbiol.">
        <title>Complete genome sequence of Corynebacterium casei LMG S-19264T (=DSM 44701T), isolated from a smear-ripened cheese.</title>
        <authorList>
            <consortium name="US DOE Joint Genome Institute (JGI-PGF)"/>
            <person name="Walter F."/>
            <person name="Albersmeier A."/>
            <person name="Kalinowski J."/>
            <person name="Ruckert C."/>
        </authorList>
    </citation>
    <scope>NUCLEOTIDE SEQUENCE [LARGE SCALE GENOMIC DNA]</scope>
    <source>
        <strain evidence="2 3">CGMCC 1.16330</strain>
    </source>
</reference>
<accession>A0A8J3EAY4</accession>
<evidence type="ECO:0000313" key="3">
    <source>
        <dbReference type="Proteomes" id="UP000597507"/>
    </source>
</evidence>
<dbReference type="AlphaFoldDB" id="A0A8J3EAY4"/>
<dbReference type="InterPro" id="IPR027372">
    <property type="entry name" value="Phytase-like_dom"/>
</dbReference>
<proteinExistence type="predicted"/>
<keyword evidence="3" id="KW-1185">Reference proteome</keyword>
<name>A0A8J3EAY4_9PROT</name>
<organism evidence="2 3">
    <name type="scientific">Caldovatus sediminis</name>
    <dbReference type="NCBI Taxonomy" id="2041189"/>
    <lineage>
        <taxon>Bacteria</taxon>
        <taxon>Pseudomonadati</taxon>
        <taxon>Pseudomonadota</taxon>
        <taxon>Alphaproteobacteria</taxon>
        <taxon>Acetobacterales</taxon>
        <taxon>Roseomonadaceae</taxon>
        <taxon>Caldovatus</taxon>
    </lineage>
</organism>
<gene>
    <name evidence="2" type="ORF">GCM10010964_06530</name>
</gene>
<dbReference type="Pfam" id="PF13449">
    <property type="entry name" value="Phytase-like"/>
    <property type="match status" value="1"/>
</dbReference>
<dbReference type="InterPro" id="IPR014567">
    <property type="entry name" value="UCP031900"/>
</dbReference>